<dbReference type="EnsemblMetazoa" id="AMEM015698-RA">
    <property type="protein sequence ID" value="AMEM015698-PA"/>
    <property type="gene ID" value="AMEM015698"/>
</dbReference>
<dbReference type="Proteomes" id="UP000075903">
    <property type="component" value="Unassembled WGS sequence"/>
</dbReference>
<name>A0A182VIT8_ANOME</name>
<evidence type="ECO:0000313" key="2">
    <source>
        <dbReference type="Proteomes" id="UP000075903"/>
    </source>
</evidence>
<reference evidence="1" key="1">
    <citation type="submission" date="2020-05" db="UniProtKB">
        <authorList>
            <consortium name="EnsemblMetazoa"/>
        </authorList>
    </citation>
    <scope>IDENTIFICATION</scope>
    <source>
        <strain evidence="1">MAF</strain>
    </source>
</reference>
<proteinExistence type="predicted"/>
<protein>
    <submittedName>
        <fullName evidence="1">Uncharacterized protein</fullName>
    </submittedName>
</protein>
<evidence type="ECO:0000313" key="1">
    <source>
        <dbReference type="EnsemblMetazoa" id="AMEM015698-PA"/>
    </source>
</evidence>
<organism evidence="1 2">
    <name type="scientific">Anopheles merus</name>
    <name type="common">Mosquito</name>
    <dbReference type="NCBI Taxonomy" id="30066"/>
    <lineage>
        <taxon>Eukaryota</taxon>
        <taxon>Metazoa</taxon>
        <taxon>Ecdysozoa</taxon>
        <taxon>Arthropoda</taxon>
        <taxon>Hexapoda</taxon>
        <taxon>Insecta</taxon>
        <taxon>Pterygota</taxon>
        <taxon>Neoptera</taxon>
        <taxon>Endopterygota</taxon>
        <taxon>Diptera</taxon>
        <taxon>Nematocera</taxon>
        <taxon>Culicoidea</taxon>
        <taxon>Culicidae</taxon>
        <taxon>Anophelinae</taxon>
        <taxon>Anopheles</taxon>
    </lineage>
</organism>
<dbReference type="VEuPathDB" id="VectorBase:AMEM015698"/>
<accession>A0A182VIT8</accession>
<sequence>MSPTIDRLIESCTPVKYQTFVSTRSVGIRPILWPACSSSTGDPGPRPTISYLLDPRGELKHGRGGAVNVSGRCHQMHAGKLPIVQRAHACHHQKHGTALRVADVVQRIGGAVEADVVHHGGQIVQTDLVEAEAPVFGIFAGELDVFFRERVAAHIPQPNVVPLVGGYESERFVRPLHRPIDRGGNQTVHDEHRCSLARNAHEREDVAVLRGDFVQLDRISVACDRVALWSKQEVVCSATPAWSVRFGGKRGASIFIKRHSSETMTTLLLMMEKICSLEGKTEPPCTSVEGASKSLPFNTWVGTVRHTAKAKRASALAAIDKLQSHHLE</sequence>
<dbReference type="AlphaFoldDB" id="A0A182VIT8"/>
<keyword evidence="2" id="KW-1185">Reference proteome</keyword>